<evidence type="ECO:0000313" key="3">
    <source>
        <dbReference type="Proteomes" id="UP001054945"/>
    </source>
</evidence>
<comment type="caution">
    <text evidence="2">The sequence shown here is derived from an EMBL/GenBank/DDBJ whole genome shotgun (WGS) entry which is preliminary data.</text>
</comment>
<accession>A0AAV4YC88</accession>
<reference evidence="2 3" key="1">
    <citation type="submission" date="2021-06" db="EMBL/GenBank/DDBJ databases">
        <title>Caerostris extrusa draft genome.</title>
        <authorList>
            <person name="Kono N."/>
            <person name="Arakawa K."/>
        </authorList>
    </citation>
    <scope>NUCLEOTIDE SEQUENCE [LARGE SCALE GENOMIC DNA]</scope>
</reference>
<feature type="region of interest" description="Disordered" evidence="1">
    <location>
        <begin position="69"/>
        <end position="95"/>
    </location>
</feature>
<dbReference type="Proteomes" id="UP001054945">
    <property type="component" value="Unassembled WGS sequence"/>
</dbReference>
<name>A0AAV4YC88_CAEEX</name>
<gene>
    <name evidence="2" type="ORF">CEXT_494221</name>
</gene>
<sequence>MHTHAKKHSYNSTPPDVIKSVPQWPPQFLFQLVKQFGERHFEKFEWLLSKQQGVLNAVMSRHSGYKQTFETVSDMGPGGRVSGAADTRPSPSRGITRPFTACFGF</sequence>
<protein>
    <submittedName>
        <fullName evidence="2">Uncharacterized protein</fullName>
    </submittedName>
</protein>
<organism evidence="2 3">
    <name type="scientific">Caerostris extrusa</name>
    <name type="common">Bark spider</name>
    <name type="synonym">Caerostris bankana</name>
    <dbReference type="NCBI Taxonomy" id="172846"/>
    <lineage>
        <taxon>Eukaryota</taxon>
        <taxon>Metazoa</taxon>
        <taxon>Ecdysozoa</taxon>
        <taxon>Arthropoda</taxon>
        <taxon>Chelicerata</taxon>
        <taxon>Arachnida</taxon>
        <taxon>Araneae</taxon>
        <taxon>Araneomorphae</taxon>
        <taxon>Entelegynae</taxon>
        <taxon>Araneoidea</taxon>
        <taxon>Araneidae</taxon>
        <taxon>Caerostris</taxon>
    </lineage>
</organism>
<dbReference type="AlphaFoldDB" id="A0AAV4YC88"/>
<proteinExistence type="predicted"/>
<evidence type="ECO:0000256" key="1">
    <source>
        <dbReference type="SAM" id="MobiDB-lite"/>
    </source>
</evidence>
<evidence type="ECO:0000313" key="2">
    <source>
        <dbReference type="EMBL" id="GIZ05071.1"/>
    </source>
</evidence>
<keyword evidence="3" id="KW-1185">Reference proteome</keyword>
<dbReference type="EMBL" id="BPLR01019200">
    <property type="protein sequence ID" value="GIZ05071.1"/>
    <property type="molecule type" value="Genomic_DNA"/>
</dbReference>